<evidence type="ECO:0000256" key="2">
    <source>
        <dbReference type="ARBA" id="ARBA00008416"/>
    </source>
</evidence>
<feature type="domain" description="Pirin C-terminal" evidence="6">
    <location>
        <begin position="231"/>
        <end position="336"/>
    </location>
</feature>
<dbReference type="EMBL" id="CM026427">
    <property type="protein sequence ID" value="KAG0570295.1"/>
    <property type="molecule type" value="Genomic_DNA"/>
</dbReference>
<keyword evidence="8" id="KW-1185">Reference proteome</keyword>
<feature type="domain" description="Pirin N-terminal" evidence="5">
    <location>
        <begin position="84"/>
        <end position="178"/>
    </location>
</feature>
<dbReference type="Pfam" id="PF02678">
    <property type="entry name" value="Pirin"/>
    <property type="match status" value="1"/>
</dbReference>
<dbReference type="PANTHER" id="PTHR13903">
    <property type="entry name" value="PIRIN-RELATED"/>
    <property type="match status" value="1"/>
</dbReference>
<evidence type="ECO:0000256" key="3">
    <source>
        <dbReference type="ARBA" id="ARBA00023242"/>
    </source>
</evidence>
<organism evidence="7 8">
    <name type="scientific">Ceratodon purpureus</name>
    <name type="common">Fire moss</name>
    <name type="synonym">Dicranum purpureum</name>
    <dbReference type="NCBI Taxonomy" id="3225"/>
    <lineage>
        <taxon>Eukaryota</taxon>
        <taxon>Viridiplantae</taxon>
        <taxon>Streptophyta</taxon>
        <taxon>Embryophyta</taxon>
        <taxon>Bryophyta</taxon>
        <taxon>Bryophytina</taxon>
        <taxon>Bryopsida</taxon>
        <taxon>Dicranidae</taxon>
        <taxon>Pseudoditrichales</taxon>
        <taxon>Ditrichaceae</taxon>
        <taxon>Ceratodon</taxon>
    </lineage>
</organism>
<protein>
    <recommendedName>
        <fullName evidence="9">Pirin</fullName>
    </recommendedName>
</protein>
<dbReference type="GO" id="GO:0005634">
    <property type="term" value="C:nucleus"/>
    <property type="evidence" value="ECO:0007669"/>
    <property type="project" value="UniProtKB-SubCell"/>
</dbReference>
<keyword evidence="3" id="KW-0539">Nucleus</keyword>
<dbReference type="CDD" id="cd02909">
    <property type="entry name" value="cupin_pirin_N"/>
    <property type="match status" value="1"/>
</dbReference>
<evidence type="ECO:0008006" key="9">
    <source>
        <dbReference type="Google" id="ProtNLM"/>
    </source>
</evidence>
<dbReference type="Pfam" id="PF05726">
    <property type="entry name" value="Pirin_C"/>
    <property type="match status" value="1"/>
</dbReference>
<reference evidence="7 8" key="1">
    <citation type="submission" date="2020-06" db="EMBL/GenBank/DDBJ databases">
        <title>WGS assembly of Ceratodon purpureus strain R40.</title>
        <authorList>
            <person name="Carey S.B."/>
            <person name="Jenkins J."/>
            <person name="Shu S."/>
            <person name="Lovell J.T."/>
            <person name="Sreedasyam A."/>
            <person name="Maumus F."/>
            <person name="Tiley G.P."/>
            <person name="Fernandez-Pozo N."/>
            <person name="Barry K."/>
            <person name="Chen C."/>
            <person name="Wang M."/>
            <person name="Lipzen A."/>
            <person name="Daum C."/>
            <person name="Saski C.A."/>
            <person name="Payton A.C."/>
            <person name="Mcbreen J.C."/>
            <person name="Conrad R.E."/>
            <person name="Kollar L.M."/>
            <person name="Olsson S."/>
            <person name="Huttunen S."/>
            <person name="Landis J.B."/>
            <person name="Wickett N.J."/>
            <person name="Johnson M.G."/>
            <person name="Rensing S.A."/>
            <person name="Grimwood J."/>
            <person name="Schmutz J."/>
            <person name="Mcdaniel S.F."/>
        </authorList>
    </citation>
    <scope>NUCLEOTIDE SEQUENCE [LARGE SCALE GENOMIC DNA]</scope>
    <source>
        <strain evidence="7 8">R40</strain>
    </source>
</reference>
<evidence type="ECO:0000313" key="7">
    <source>
        <dbReference type="EMBL" id="KAG0570295.1"/>
    </source>
</evidence>
<evidence type="ECO:0000259" key="5">
    <source>
        <dbReference type="Pfam" id="PF02678"/>
    </source>
</evidence>
<evidence type="ECO:0000256" key="1">
    <source>
        <dbReference type="ARBA" id="ARBA00004123"/>
    </source>
</evidence>
<dbReference type="AlphaFoldDB" id="A0A8T0HGV0"/>
<proteinExistence type="inferred from homology"/>
<dbReference type="InterPro" id="IPR003829">
    <property type="entry name" value="Pirin_N_dom"/>
</dbReference>
<comment type="caution">
    <text evidence="7">The sequence shown here is derived from an EMBL/GenBank/DDBJ whole genome shotgun (WGS) entry which is preliminary data.</text>
</comment>
<comment type="similarity">
    <text evidence="2 4">Belongs to the pirin family.</text>
</comment>
<dbReference type="EMBL" id="CM026427">
    <property type="protein sequence ID" value="KAG0570297.1"/>
    <property type="molecule type" value="Genomic_DNA"/>
</dbReference>
<name>A0A8T0HGV0_CERPU</name>
<gene>
    <name evidence="7" type="ORF">KC19_6G152100</name>
</gene>
<comment type="subcellular location">
    <subcellularLocation>
        <location evidence="1">Nucleus</location>
    </subcellularLocation>
</comment>
<dbReference type="InterPro" id="IPR008778">
    <property type="entry name" value="Pirin_C_dom"/>
</dbReference>
<dbReference type="Proteomes" id="UP000822688">
    <property type="component" value="Chromosome 6"/>
</dbReference>
<evidence type="ECO:0000259" key="6">
    <source>
        <dbReference type="Pfam" id="PF05726"/>
    </source>
</evidence>
<dbReference type="InterPro" id="IPR011051">
    <property type="entry name" value="RmlC_Cupin_sf"/>
</dbReference>
<dbReference type="PANTHER" id="PTHR13903:SF8">
    <property type="entry name" value="PIRIN"/>
    <property type="match status" value="1"/>
</dbReference>
<dbReference type="FunFam" id="2.60.120.10:FF:000055">
    <property type="entry name" value="pirin"/>
    <property type="match status" value="1"/>
</dbReference>
<dbReference type="CDD" id="cd02247">
    <property type="entry name" value="cupin_pirin_C"/>
    <property type="match status" value="1"/>
</dbReference>
<dbReference type="Gene3D" id="2.60.120.10">
    <property type="entry name" value="Jelly Rolls"/>
    <property type="match status" value="2"/>
</dbReference>
<dbReference type="InterPro" id="IPR014710">
    <property type="entry name" value="RmlC-like_jellyroll"/>
</dbReference>
<accession>A0A8T0HGV0</accession>
<dbReference type="SUPFAM" id="SSF51182">
    <property type="entry name" value="RmlC-like cupins"/>
    <property type="match status" value="1"/>
</dbReference>
<dbReference type="InterPro" id="IPR012093">
    <property type="entry name" value="Pirin"/>
</dbReference>
<evidence type="ECO:0000313" key="8">
    <source>
        <dbReference type="Proteomes" id="UP000822688"/>
    </source>
</evidence>
<sequence>MLRGSPFPSFKSISRAPMFPASALRSSVVNLRSVFSGRVVSQRSTSVGSSVVRAMGSVAGDFKQPREVRRKLLSQAQPEGDGATVRRSIGRPELKQLDPFLLLDYFEAAGPAGFPDHPHRGFETVTYMLQGYFQHEDFAGHKGIIEAGDVQWMTAGRGIVHSEMPAPTGVQRGLQLWVNLAGKDKMIEPNYQELKASDIPRVKKDGVEVVVIAGESYGIKSPVFTRTPTMYLDFYLQPGASVHQAIPEGWNAFTFIIKGNVVFGKEDAQPITESHTVVLSDGDGLSAWNKGTEPAQFVLVGGQPLNEPVVQYGPFVMNTQAQIMETVRDYQLGRNGFERAPSWRSEAKSKSRR</sequence>
<evidence type="ECO:0000256" key="4">
    <source>
        <dbReference type="RuleBase" id="RU003457"/>
    </source>
</evidence>